<reference evidence="3" key="1">
    <citation type="submission" date="2018-02" db="EMBL/GenBank/DDBJ databases">
        <authorList>
            <person name="Kim S.-K."/>
            <person name="Jung H.-I."/>
            <person name="Lee S.-W."/>
        </authorList>
    </citation>
    <scope>NUCLEOTIDE SEQUENCE</scope>
    <source>
        <strain evidence="3">SK3146</strain>
    </source>
</reference>
<keyword evidence="3" id="KW-0328">Glycosyltransferase</keyword>
<dbReference type="PANTHER" id="PTHR22916:SF3">
    <property type="entry name" value="UDP-GLCNAC:BETAGAL BETA-1,3-N-ACETYLGLUCOSAMINYLTRANSFERASE-LIKE PROTEIN 1"/>
    <property type="match status" value="1"/>
</dbReference>
<reference evidence="3" key="2">
    <citation type="journal article" date="2021" name="J Anim Sci Technol">
        <title>Complete genome sequence of Paenibacillus konkukensis sp. nov. SK3146 as a potential probiotic strain.</title>
        <authorList>
            <person name="Jung H.I."/>
            <person name="Park S."/>
            <person name="Niu K.M."/>
            <person name="Lee S.W."/>
            <person name="Kothari D."/>
            <person name="Yi K.J."/>
            <person name="Kim S.K."/>
        </authorList>
    </citation>
    <scope>NUCLEOTIDE SEQUENCE</scope>
    <source>
        <strain evidence="3">SK3146</strain>
    </source>
</reference>
<keyword evidence="4" id="KW-1185">Reference proteome</keyword>
<dbReference type="Pfam" id="PF00535">
    <property type="entry name" value="Glycos_transf_2"/>
    <property type="match status" value="1"/>
</dbReference>
<dbReference type="EC" id="2.4.1.305" evidence="3"/>
<gene>
    <name evidence="3" type="primary">wfgD_1</name>
    <name evidence="3" type="ORF">SK3146_03581</name>
</gene>
<dbReference type="CDD" id="cd00761">
    <property type="entry name" value="Glyco_tranf_GTA_type"/>
    <property type="match status" value="1"/>
</dbReference>
<evidence type="ECO:0000256" key="1">
    <source>
        <dbReference type="ARBA" id="ARBA00006739"/>
    </source>
</evidence>
<comment type="similarity">
    <text evidence="1">Belongs to the glycosyltransferase 2 family.</text>
</comment>
<accession>A0ABY4RQS2</accession>
<feature type="domain" description="Glycosyltransferase 2-like" evidence="2">
    <location>
        <begin position="3"/>
        <end position="131"/>
    </location>
</feature>
<dbReference type="EMBL" id="CP027059">
    <property type="protein sequence ID" value="UQZ84335.1"/>
    <property type="molecule type" value="Genomic_DNA"/>
</dbReference>
<dbReference type="InterPro" id="IPR001173">
    <property type="entry name" value="Glyco_trans_2-like"/>
</dbReference>
<proteinExistence type="inferred from homology"/>
<organism evidence="3 4">
    <name type="scientific">Paenibacillus konkukensis</name>
    <dbReference type="NCBI Taxonomy" id="2020716"/>
    <lineage>
        <taxon>Bacteria</taxon>
        <taxon>Bacillati</taxon>
        <taxon>Bacillota</taxon>
        <taxon>Bacilli</taxon>
        <taxon>Bacillales</taxon>
        <taxon>Paenibacillaceae</taxon>
        <taxon>Paenibacillus</taxon>
    </lineage>
</organism>
<evidence type="ECO:0000259" key="2">
    <source>
        <dbReference type="Pfam" id="PF00535"/>
    </source>
</evidence>
<protein>
    <submittedName>
        <fullName evidence="3">UDP-Glc:alpha-D-GlcNAc-diphosphoundecaprenol beta-1,3-glucosyltransferase WfgD</fullName>
        <ecNumber evidence="3">2.4.1.305</ecNumber>
    </submittedName>
</protein>
<dbReference type="PANTHER" id="PTHR22916">
    <property type="entry name" value="GLYCOSYLTRANSFERASE"/>
    <property type="match status" value="1"/>
</dbReference>
<dbReference type="Proteomes" id="UP001057134">
    <property type="component" value="Chromosome"/>
</dbReference>
<evidence type="ECO:0000313" key="4">
    <source>
        <dbReference type="Proteomes" id="UP001057134"/>
    </source>
</evidence>
<dbReference type="SUPFAM" id="SSF53448">
    <property type="entry name" value="Nucleotide-diphospho-sugar transferases"/>
    <property type="match status" value="1"/>
</dbReference>
<dbReference type="Gene3D" id="3.90.550.10">
    <property type="entry name" value="Spore Coat Polysaccharide Biosynthesis Protein SpsA, Chain A"/>
    <property type="match status" value="1"/>
</dbReference>
<name>A0ABY4RQS2_9BACL</name>
<dbReference type="GO" id="GO:0016757">
    <property type="term" value="F:glycosyltransferase activity"/>
    <property type="evidence" value="ECO:0007669"/>
    <property type="project" value="UniProtKB-KW"/>
</dbReference>
<keyword evidence="3" id="KW-0808">Transferase</keyword>
<dbReference type="RefSeq" id="WP_249860110.1">
    <property type="nucleotide sequence ID" value="NZ_CP027059.1"/>
</dbReference>
<evidence type="ECO:0000313" key="3">
    <source>
        <dbReference type="EMBL" id="UQZ84335.1"/>
    </source>
</evidence>
<sequence>MISIIIPTYNRGQTISRAIKSVLSQTFKDFELIIVDDNSNDDTEEIVKGIPDDRIIYVKHKKNLGANEARNTGINISRGSYIAFQDSDDEWLNNKLKIQFNELNKHNADIVTCAYIRHEYEGTKRVPEYGIDIKDNEIFDRLLFGNFIGTPTILGKKECFITEKFDPRLPRFQDWEVMLRLSQKYCVHFINEPLLNVYVQKNGISENHLNALIAMEIILEKYKNQFNNNKEASYSMYRKLGYYAIKAKNYEVDYYAKLWKLGGCTMKDVLKMIEFRVRKLTKISLRSIL</sequence>
<dbReference type="InterPro" id="IPR029044">
    <property type="entry name" value="Nucleotide-diphossugar_trans"/>
</dbReference>